<feature type="transmembrane region" description="Helical" evidence="16">
    <location>
        <begin position="181"/>
        <end position="203"/>
    </location>
</feature>
<dbReference type="Proteomes" id="UP000044602">
    <property type="component" value="Unassembled WGS sequence"/>
</dbReference>
<protein>
    <recommendedName>
        <fullName evidence="18">CFEM domain-containing protein</fullName>
    </recommendedName>
</protein>
<dbReference type="InterPro" id="IPR049326">
    <property type="entry name" value="Rhodopsin_dom_fungi"/>
</dbReference>
<evidence type="ECO:0000256" key="14">
    <source>
        <dbReference type="PROSITE-ProRule" id="PRU01356"/>
    </source>
</evidence>
<keyword evidence="7 16" id="KW-0812">Transmembrane</keyword>
<evidence type="ECO:0000256" key="12">
    <source>
        <dbReference type="ARBA" id="ARBA00023288"/>
    </source>
</evidence>
<dbReference type="PROSITE" id="PS52012">
    <property type="entry name" value="CFEM"/>
    <property type="match status" value="1"/>
</dbReference>
<evidence type="ECO:0000256" key="15">
    <source>
        <dbReference type="SAM" id="MobiDB-lite"/>
    </source>
</evidence>
<feature type="transmembrane region" description="Helical" evidence="16">
    <location>
        <begin position="215"/>
        <end position="235"/>
    </location>
</feature>
<keyword evidence="6" id="KW-0336">GPI-anchor</keyword>
<organism evidence="19 20">
    <name type="scientific">Verticillium longisporum</name>
    <name type="common">Verticillium dahliae var. longisporum</name>
    <dbReference type="NCBI Taxonomy" id="100787"/>
    <lineage>
        <taxon>Eukaryota</taxon>
        <taxon>Fungi</taxon>
        <taxon>Dikarya</taxon>
        <taxon>Ascomycota</taxon>
        <taxon>Pezizomycotina</taxon>
        <taxon>Sordariomycetes</taxon>
        <taxon>Hypocreomycetidae</taxon>
        <taxon>Glomerellales</taxon>
        <taxon>Plectosphaerellaceae</taxon>
        <taxon>Verticillium</taxon>
    </lineage>
</organism>
<dbReference type="AlphaFoldDB" id="A0A0G4MRP5"/>
<evidence type="ECO:0000256" key="17">
    <source>
        <dbReference type="SAM" id="SignalP"/>
    </source>
</evidence>
<evidence type="ECO:0000256" key="8">
    <source>
        <dbReference type="ARBA" id="ARBA00022729"/>
    </source>
</evidence>
<dbReference type="PANTHER" id="PTHR33048">
    <property type="entry name" value="PTH11-LIKE INTEGRAL MEMBRANE PROTEIN (AFU_ORTHOLOGUE AFUA_5G11245)"/>
    <property type="match status" value="1"/>
</dbReference>
<evidence type="ECO:0000256" key="5">
    <source>
        <dbReference type="ARBA" id="ARBA00022525"/>
    </source>
</evidence>
<feature type="chain" id="PRO_5002567325" description="CFEM domain-containing protein" evidence="17">
    <location>
        <begin position="21"/>
        <end position="462"/>
    </location>
</feature>
<evidence type="ECO:0000256" key="6">
    <source>
        <dbReference type="ARBA" id="ARBA00022622"/>
    </source>
</evidence>
<feature type="compositionally biased region" description="Basic and acidic residues" evidence="15">
    <location>
        <begin position="395"/>
        <end position="416"/>
    </location>
</feature>
<feature type="region of interest" description="Disordered" evidence="15">
    <location>
        <begin position="381"/>
        <end position="427"/>
    </location>
</feature>
<dbReference type="InterPro" id="IPR052337">
    <property type="entry name" value="SAT4-like"/>
</dbReference>
<comment type="similarity">
    <text evidence="13">Belongs to the SAT4 family.</text>
</comment>
<keyword evidence="5" id="KW-0964">Secreted</keyword>
<evidence type="ECO:0000313" key="20">
    <source>
        <dbReference type="Proteomes" id="UP000044602"/>
    </source>
</evidence>
<evidence type="ECO:0000256" key="16">
    <source>
        <dbReference type="SAM" id="Phobius"/>
    </source>
</evidence>
<keyword evidence="11" id="KW-1015">Disulfide bond</keyword>
<feature type="transmembrane region" description="Helical" evidence="16">
    <location>
        <begin position="261"/>
        <end position="286"/>
    </location>
</feature>
<gene>
    <name evidence="19" type="ORF">BN1708_007195</name>
</gene>
<feature type="domain" description="CFEM" evidence="18">
    <location>
        <begin position="4"/>
        <end position="120"/>
    </location>
</feature>
<evidence type="ECO:0000256" key="13">
    <source>
        <dbReference type="ARBA" id="ARBA00038359"/>
    </source>
</evidence>
<evidence type="ECO:0000256" key="10">
    <source>
        <dbReference type="ARBA" id="ARBA00023136"/>
    </source>
</evidence>
<keyword evidence="6" id="KW-0325">Glycoprotein</keyword>
<evidence type="ECO:0000256" key="4">
    <source>
        <dbReference type="ARBA" id="ARBA00010031"/>
    </source>
</evidence>
<comment type="caution">
    <text evidence="14">Lacks conserved residue(s) required for the propagation of feature annotation.</text>
</comment>
<feature type="transmembrane region" description="Helical" evidence="16">
    <location>
        <begin position="335"/>
        <end position="359"/>
    </location>
</feature>
<keyword evidence="8 17" id="KW-0732">Signal</keyword>
<feature type="transmembrane region" description="Helical" evidence="16">
    <location>
        <begin position="136"/>
        <end position="161"/>
    </location>
</feature>
<evidence type="ECO:0000256" key="2">
    <source>
        <dbReference type="ARBA" id="ARBA00004589"/>
    </source>
</evidence>
<dbReference type="Pfam" id="PF20684">
    <property type="entry name" value="Fung_rhodopsin"/>
    <property type="match status" value="1"/>
</dbReference>
<dbReference type="SMART" id="SM00747">
    <property type="entry name" value="CFEM"/>
    <property type="match status" value="1"/>
</dbReference>
<feature type="signal peptide" evidence="17">
    <location>
        <begin position="1"/>
        <end position="20"/>
    </location>
</feature>
<evidence type="ECO:0000256" key="9">
    <source>
        <dbReference type="ARBA" id="ARBA00022989"/>
    </source>
</evidence>
<reference evidence="20" key="1">
    <citation type="submission" date="2015-05" db="EMBL/GenBank/DDBJ databases">
        <authorList>
            <person name="Fogelqvist Johan"/>
        </authorList>
    </citation>
    <scope>NUCLEOTIDE SEQUENCE [LARGE SCALE GENOMIC DNA]</scope>
</reference>
<keyword evidence="9 16" id="KW-1133">Transmembrane helix</keyword>
<sequence length="462" mass="51774">MPRPKSALFMLLAVVAAVSSAQQDLFKYMDELPDCAITCILQEVPRSTCNIVMNSACLCTDEPLRKATQACVKSSCESMLDALKASKLEADACQRPHRDRRSSLLSSIPVQVITVLVIALRMVSRWRMSHSFEPDDWIMTACLILYVPFCFIGTYVGRLAFGRDIWTVEPDDLTYALKLLYIAQTLYMLCLALPKIAILTFFLRIFPSQGFRRATYLVIGLIGLSTTITTFLQIFQCTPIRFNWEGWKGQFGQHHCMNLNALAFACAGLSILQDLIVLVLPLPQLLRLNVSRRTKAGVIFMFSLGIFILVTSCIRLRYIIVFARSSNPTWDYVDALIWSGTEISVSMIVVSLPAIRLLLSKIVPGLFSTIASRTGWSFKTTRQTDGQNQSSQRFSRRDALRPEAAESEHPQNDLEKCQSQGSYKPLRPLSKVLSSGLYDFNNTSGPDFGGSEEALELGERIK</sequence>
<evidence type="ECO:0000256" key="1">
    <source>
        <dbReference type="ARBA" id="ARBA00004141"/>
    </source>
</evidence>
<evidence type="ECO:0000256" key="7">
    <source>
        <dbReference type="ARBA" id="ARBA00022692"/>
    </source>
</evidence>
<dbReference type="EMBL" id="CVQH01024416">
    <property type="protein sequence ID" value="CRK36849.1"/>
    <property type="molecule type" value="Genomic_DNA"/>
</dbReference>
<evidence type="ECO:0000256" key="11">
    <source>
        <dbReference type="ARBA" id="ARBA00023157"/>
    </source>
</evidence>
<comment type="subcellular location">
    <subcellularLocation>
        <location evidence="2">Membrane</location>
        <topology evidence="2">Lipid-anchor</topology>
        <topology evidence="2">GPI-anchor</topology>
    </subcellularLocation>
    <subcellularLocation>
        <location evidence="1">Membrane</location>
        <topology evidence="1">Multi-pass membrane protein</topology>
    </subcellularLocation>
    <subcellularLocation>
        <location evidence="3">Secreted</location>
    </subcellularLocation>
</comment>
<feature type="transmembrane region" description="Helical" evidence="16">
    <location>
        <begin position="298"/>
        <end position="323"/>
    </location>
</feature>
<comment type="similarity">
    <text evidence="4">Belongs to the RBT5 family.</text>
</comment>
<dbReference type="InterPro" id="IPR008427">
    <property type="entry name" value="Extracellular_membr_CFEM_dom"/>
</dbReference>
<dbReference type="Pfam" id="PF05730">
    <property type="entry name" value="CFEM"/>
    <property type="match status" value="1"/>
</dbReference>
<keyword evidence="10 16" id="KW-0472">Membrane</keyword>
<evidence type="ECO:0000313" key="19">
    <source>
        <dbReference type="EMBL" id="CRK36849.1"/>
    </source>
</evidence>
<evidence type="ECO:0000256" key="3">
    <source>
        <dbReference type="ARBA" id="ARBA00004613"/>
    </source>
</evidence>
<feature type="transmembrane region" description="Helical" evidence="16">
    <location>
        <begin position="104"/>
        <end position="124"/>
    </location>
</feature>
<keyword evidence="12" id="KW-0449">Lipoprotein</keyword>
<keyword evidence="20" id="KW-1185">Reference proteome</keyword>
<name>A0A0G4MRP5_VERLO</name>
<accession>A0A0G4MRP5</accession>
<dbReference type="GO" id="GO:0005576">
    <property type="term" value="C:extracellular region"/>
    <property type="evidence" value="ECO:0007669"/>
    <property type="project" value="UniProtKB-SubCell"/>
</dbReference>
<proteinExistence type="inferred from homology"/>
<feature type="compositionally biased region" description="Polar residues" evidence="15">
    <location>
        <begin position="381"/>
        <end position="393"/>
    </location>
</feature>
<dbReference type="PANTHER" id="PTHR33048:SF47">
    <property type="entry name" value="INTEGRAL MEMBRANE PROTEIN-RELATED"/>
    <property type="match status" value="1"/>
</dbReference>
<dbReference type="GO" id="GO:0098552">
    <property type="term" value="C:side of membrane"/>
    <property type="evidence" value="ECO:0007669"/>
    <property type="project" value="UniProtKB-KW"/>
</dbReference>
<feature type="region of interest" description="Disordered" evidence="15">
    <location>
        <begin position="442"/>
        <end position="462"/>
    </location>
</feature>
<evidence type="ECO:0000259" key="18">
    <source>
        <dbReference type="PROSITE" id="PS52012"/>
    </source>
</evidence>